<dbReference type="InterPro" id="IPR038570">
    <property type="entry name" value="HicA_sf"/>
</dbReference>
<dbReference type="RefSeq" id="WP_013718272.1">
    <property type="nucleotide sequence ID" value="NC_015416.1"/>
</dbReference>
<protein>
    <submittedName>
        <fullName evidence="7">YcfA family protein</fullName>
    </submittedName>
</protein>
<keyword evidence="8" id="KW-1185">Reference proteome</keyword>
<sequence length="75" mass="8474">MPKLPSLTPQKVIAIIEKKGFVLKRVTGSHYIFAHPETKRRVTVPSHSDQDIARGTLIQILEDAGIKREELEDLL</sequence>
<keyword evidence="6" id="KW-0346">Stress response</keyword>
<evidence type="ECO:0000256" key="2">
    <source>
        <dbReference type="ARBA" id="ARBA00022722"/>
    </source>
</evidence>
<evidence type="ECO:0000256" key="1">
    <source>
        <dbReference type="ARBA" id="ARBA00022649"/>
    </source>
</evidence>
<dbReference type="Pfam" id="PF07927">
    <property type="entry name" value="HicA_toxin"/>
    <property type="match status" value="1"/>
</dbReference>
<keyword evidence="3" id="KW-0255">Endonuclease</keyword>
<dbReference type="EMBL" id="CP002565">
    <property type="protein sequence ID" value="AEB67210.1"/>
    <property type="molecule type" value="Genomic_DNA"/>
</dbReference>
<keyword evidence="2" id="KW-0540">Nuclease</keyword>
<dbReference type="PANTHER" id="PTHR34873:SF3">
    <property type="entry name" value="ADDICTION MODULE TOXIN, HICA FAMILY"/>
    <property type="match status" value="1"/>
</dbReference>
<dbReference type="SUPFAM" id="SSF54786">
    <property type="entry name" value="YcfA/nrd intein domain"/>
    <property type="match status" value="1"/>
</dbReference>
<dbReference type="HOGENOM" id="CLU_164851_6_0_2"/>
<evidence type="ECO:0000256" key="6">
    <source>
        <dbReference type="ARBA" id="ARBA00023016"/>
    </source>
</evidence>
<evidence type="ECO:0000313" key="8">
    <source>
        <dbReference type="Proteomes" id="UP000007807"/>
    </source>
</evidence>
<dbReference type="AlphaFoldDB" id="F4BVV0"/>
<reference evidence="7 8" key="1">
    <citation type="journal article" date="2011" name="J. Bacteriol.">
        <title>Complete genome sequence of Methanosaeta concilii, a specialist in aceticlastic methanogenesis.</title>
        <authorList>
            <person name="Barber R.D."/>
            <person name="Zhang L."/>
            <person name="Harnack M."/>
            <person name="Olson M.V."/>
            <person name="Kaul R."/>
            <person name="Ingram-Smith C."/>
            <person name="Smith K.S."/>
        </authorList>
    </citation>
    <scope>NUCLEOTIDE SEQUENCE [LARGE SCALE GENOMIC DNA]</scope>
    <source>
        <strain evidence="8">ATCC 5969 / DSM 3671 / JCM 10134 / NBRC 103675 / OCM 69 / GP-6</strain>
    </source>
</reference>
<dbReference type="GO" id="GO:0016787">
    <property type="term" value="F:hydrolase activity"/>
    <property type="evidence" value="ECO:0007669"/>
    <property type="project" value="UniProtKB-KW"/>
</dbReference>
<keyword evidence="5" id="KW-0694">RNA-binding</keyword>
<name>F4BVV0_METSG</name>
<organism evidence="7 8">
    <name type="scientific">Methanothrix soehngenii (strain ATCC 5969 / DSM 3671 / JCM 10134 / NBRC 103675 / OCM 69 / GP-6)</name>
    <name type="common">Methanosaeta concilii</name>
    <dbReference type="NCBI Taxonomy" id="990316"/>
    <lineage>
        <taxon>Archaea</taxon>
        <taxon>Methanobacteriati</taxon>
        <taxon>Methanobacteriota</taxon>
        <taxon>Stenosarchaea group</taxon>
        <taxon>Methanomicrobia</taxon>
        <taxon>Methanotrichales</taxon>
        <taxon>Methanotrichaceae</taxon>
        <taxon>Methanothrix</taxon>
    </lineage>
</organism>
<evidence type="ECO:0000256" key="4">
    <source>
        <dbReference type="ARBA" id="ARBA00022801"/>
    </source>
</evidence>
<evidence type="ECO:0000256" key="5">
    <source>
        <dbReference type="ARBA" id="ARBA00022884"/>
    </source>
</evidence>
<dbReference type="PANTHER" id="PTHR34873">
    <property type="entry name" value="SSR1766 PROTEIN"/>
    <property type="match status" value="1"/>
</dbReference>
<accession>F4BVV0</accession>
<keyword evidence="4" id="KW-0378">Hydrolase</keyword>
<evidence type="ECO:0000256" key="3">
    <source>
        <dbReference type="ARBA" id="ARBA00022759"/>
    </source>
</evidence>
<dbReference type="STRING" id="990316.MCON_0346"/>
<dbReference type="InParanoid" id="F4BVV0"/>
<dbReference type="GO" id="GO:0004519">
    <property type="term" value="F:endonuclease activity"/>
    <property type="evidence" value="ECO:0007669"/>
    <property type="project" value="UniProtKB-KW"/>
</dbReference>
<dbReference type="GO" id="GO:0003729">
    <property type="term" value="F:mRNA binding"/>
    <property type="evidence" value="ECO:0007669"/>
    <property type="project" value="InterPro"/>
</dbReference>
<keyword evidence="1" id="KW-1277">Toxin-antitoxin system</keyword>
<dbReference type="InterPro" id="IPR012933">
    <property type="entry name" value="HicA_mRNA_interferase"/>
</dbReference>
<dbReference type="Proteomes" id="UP000007807">
    <property type="component" value="Chromosome"/>
</dbReference>
<dbReference type="KEGG" id="mcj:MCON_0346"/>
<dbReference type="GeneID" id="10460110"/>
<evidence type="ECO:0000313" key="7">
    <source>
        <dbReference type="EMBL" id="AEB67210.1"/>
    </source>
</evidence>
<gene>
    <name evidence="7" type="ordered locus">MCON_0346</name>
</gene>
<dbReference type="OrthoDB" id="7619at2157"/>
<proteinExistence type="predicted"/>
<dbReference type="Gene3D" id="3.30.920.30">
    <property type="entry name" value="Hypothetical protein"/>
    <property type="match status" value="1"/>
</dbReference>